<keyword evidence="4" id="KW-1185">Reference proteome</keyword>
<name>A0ABY5PC93_9ACTN</name>
<protein>
    <submittedName>
        <fullName evidence="3">Uncharacterized protein</fullName>
    </submittedName>
</protein>
<evidence type="ECO:0000256" key="1">
    <source>
        <dbReference type="SAM" id="MobiDB-lite"/>
    </source>
</evidence>
<gene>
    <name evidence="3" type="ORF">LRS13_16485</name>
</gene>
<reference evidence="4" key="1">
    <citation type="submission" date="2021-11" db="EMBL/GenBank/DDBJ databases">
        <title>Cultivation dependent microbiological survey of springs from the worlds oldest radium mine currently devoted to the extraction of radon-saturated water.</title>
        <authorList>
            <person name="Kapinusova G."/>
            <person name="Smrhova T."/>
            <person name="Strejcek M."/>
            <person name="Suman J."/>
            <person name="Jani K."/>
            <person name="Pajer P."/>
            <person name="Uhlik O."/>
        </authorList>
    </citation>
    <scope>NUCLEOTIDE SEQUENCE [LARGE SCALE GENOMIC DNA]</scope>
    <source>
        <strain evidence="4">J379</strain>
    </source>
</reference>
<dbReference type="Proteomes" id="UP001058860">
    <property type="component" value="Chromosome"/>
</dbReference>
<feature type="transmembrane region" description="Helical" evidence="2">
    <location>
        <begin position="38"/>
        <end position="59"/>
    </location>
</feature>
<evidence type="ECO:0000313" key="3">
    <source>
        <dbReference type="EMBL" id="UUY02299.1"/>
    </source>
</evidence>
<sequence length="172" mass="18594">MHPRFHTPWIGTALIAILAILWYVPLKASSENFLFDSITALGLMIAFYYAITGIASAVFYREQLTDSIGNLFKMAILPVTGSVILTFVFVKAVITYANPDEAYSGSLFGLGVPLVIGGGFLILGFVLSVFWYFFADGGRGADGTPQRYFSEPRQVAPAESPKPVLPSDIGAS</sequence>
<accession>A0ABY5PC93</accession>
<dbReference type="EMBL" id="CP088295">
    <property type="protein sequence ID" value="UUY02299.1"/>
    <property type="molecule type" value="Genomic_DNA"/>
</dbReference>
<keyword evidence="2" id="KW-0812">Transmembrane</keyword>
<organism evidence="3 4">
    <name type="scientific">Svornostia abyssi</name>
    <dbReference type="NCBI Taxonomy" id="2898438"/>
    <lineage>
        <taxon>Bacteria</taxon>
        <taxon>Bacillati</taxon>
        <taxon>Actinomycetota</taxon>
        <taxon>Thermoleophilia</taxon>
        <taxon>Solirubrobacterales</taxon>
        <taxon>Baekduiaceae</taxon>
        <taxon>Svornostia</taxon>
    </lineage>
</organism>
<feature type="transmembrane region" description="Helical" evidence="2">
    <location>
        <begin position="71"/>
        <end position="94"/>
    </location>
</feature>
<keyword evidence="2" id="KW-1133">Transmembrane helix</keyword>
<evidence type="ECO:0000256" key="2">
    <source>
        <dbReference type="SAM" id="Phobius"/>
    </source>
</evidence>
<evidence type="ECO:0000313" key="4">
    <source>
        <dbReference type="Proteomes" id="UP001058860"/>
    </source>
</evidence>
<feature type="transmembrane region" description="Helical" evidence="2">
    <location>
        <begin position="7"/>
        <end position="26"/>
    </location>
</feature>
<proteinExistence type="predicted"/>
<keyword evidence="2" id="KW-0472">Membrane</keyword>
<feature type="transmembrane region" description="Helical" evidence="2">
    <location>
        <begin position="114"/>
        <end position="134"/>
    </location>
</feature>
<dbReference type="RefSeq" id="WP_353862831.1">
    <property type="nucleotide sequence ID" value="NZ_CP088295.1"/>
</dbReference>
<feature type="region of interest" description="Disordered" evidence="1">
    <location>
        <begin position="150"/>
        <end position="172"/>
    </location>
</feature>